<dbReference type="SUPFAM" id="SSF52540">
    <property type="entry name" value="P-loop containing nucleoside triphosphate hydrolases"/>
    <property type="match status" value="1"/>
</dbReference>
<dbReference type="PRINTS" id="PR00038">
    <property type="entry name" value="HTHLUXR"/>
</dbReference>
<dbReference type="Pfam" id="PF00196">
    <property type="entry name" value="GerE"/>
    <property type="match status" value="1"/>
</dbReference>
<dbReference type="EMBL" id="JBFNXQ010000060">
    <property type="protein sequence ID" value="MEX5720120.1"/>
    <property type="molecule type" value="Genomic_DNA"/>
</dbReference>
<dbReference type="PROSITE" id="PS50043">
    <property type="entry name" value="HTH_LUXR_2"/>
    <property type="match status" value="1"/>
</dbReference>
<dbReference type="Gene3D" id="3.40.50.300">
    <property type="entry name" value="P-loop containing nucleotide triphosphate hydrolases"/>
    <property type="match status" value="1"/>
</dbReference>
<evidence type="ECO:0000313" key="3">
    <source>
        <dbReference type="Proteomes" id="UP001560045"/>
    </source>
</evidence>
<dbReference type="Pfam" id="PF25872">
    <property type="entry name" value="HTH_77"/>
    <property type="match status" value="1"/>
</dbReference>
<dbReference type="InterPro" id="IPR049945">
    <property type="entry name" value="AAA_22"/>
</dbReference>
<dbReference type="InterPro" id="IPR036388">
    <property type="entry name" value="WH-like_DNA-bd_sf"/>
</dbReference>
<name>A0ABV3XHR3_9ACTN</name>
<dbReference type="Gene3D" id="1.25.40.10">
    <property type="entry name" value="Tetratricopeptide repeat domain"/>
    <property type="match status" value="1"/>
</dbReference>
<dbReference type="Gene3D" id="1.10.10.10">
    <property type="entry name" value="Winged helix-like DNA-binding domain superfamily/Winged helix DNA-binding domain"/>
    <property type="match status" value="1"/>
</dbReference>
<dbReference type="InterPro" id="IPR011990">
    <property type="entry name" value="TPR-like_helical_dom_sf"/>
</dbReference>
<dbReference type="PANTHER" id="PTHR47691">
    <property type="entry name" value="REGULATOR-RELATED"/>
    <property type="match status" value="1"/>
</dbReference>
<protein>
    <submittedName>
        <fullName evidence="2">LuxR C-terminal-related transcriptional regulator</fullName>
    </submittedName>
</protein>
<dbReference type="PANTHER" id="PTHR47691:SF3">
    <property type="entry name" value="HTH-TYPE TRANSCRIPTIONAL REGULATOR RV0890C-RELATED"/>
    <property type="match status" value="1"/>
</dbReference>
<accession>A0ABV3XHR3</accession>
<organism evidence="2 3">
    <name type="scientific">Geodermatophilus maliterrae</name>
    <dbReference type="NCBI Taxonomy" id="3162531"/>
    <lineage>
        <taxon>Bacteria</taxon>
        <taxon>Bacillati</taxon>
        <taxon>Actinomycetota</taxon>
        <taxon>Actinomycetes</taxon>
        <taxon>Geodermatophilales</taxon>
        <taxon>Geodermatophilaceae</taxon>
        <taxon>Geodermatophilus</taxon>
    </lineage>
</organism>
<dbReference type="Proteomes" id="UP001560045">
    <property type="component" value="Unassembled WGS sequence"/>
</dbReference>
<dbReference type="CDD" id="cd06170">
    <property type="entry name" value="LuxR_C_like"/>
    <property type="match status" value="1"/>
</dbReference>
<dbReference type="InterPro" id="IPR058852">
    <property type="entry name" value="HTH_77"/>
</dbReference>
<comment type="caution">
    <text evidence="2">The sequence shown here is derived from an EMBL/GenBank/DDBJ whole genome shotgun (WGS) entry which is preliminary data.</text>
</comment>
<evidence type="ECO:0000313" key="2">
    <source>
        <dbReference type="EMBL" id="MEX5720120.1"/>
    </source>
</evidence>
<dbReference type="InterPro" id="IPR000792">
    <property type="entry name" value="Tscrpt_reg_LuxR_C"/>
</dbReference>
<evidence type="ECO:0000259" key="1">
    <source>
        <dbReference type="PROSITE" id="PS50043"/>
    </source>
</evidence>
<gene>
    <name evidence="2" type="ORF">ABQ292_17300</name>
</gene>
<feature type="domain" description="HTH luxR-type" evidence="1">
    <location>
        <begin position="704"/>
        <end position="769"/>
    </location>
</feature>
<dbReference type="SUPFAM" id="SSF48452">
    <property type="entry name" value="TPR-like"/>
    <property type="match status" value="1"/>
</dbReference>
<sequence length="773" mass="81906">MAGHSLDRMCGLPAERSSFVGRRAELAEARRLLSGSRLVTLVGPGGVGKTRLAVRTGTDLRRAFAHGVTLADLTAVSDPARVVEHVARAFDVRDVSGRWLPATVAEVIGSRQVLLVLDNCEHLRDACAVLVDTLLASCADLRVLTTSRVPLDVDGEAVLWVPPLGVPPRDRPPGAAPGTPRPPSEAVQLLVQRATAAVPGLVLAPADDAALADVCRRLDGLPLAIELAAVRLRTLTPAELADRLDDRFGLLRRSGTAVPERHRTLQATMEWSAELLTEPDRVLWRRAAVFAGDFDLSAAESVCADGTLPPRAVLDALSRLVEASLLEAAPGPHGRRFRMLETVRAYGRELLDAAGESRPARIRHVDWCAGLVASASADFAGPGQVAAFDRLGAVHAELGAALDLCLVVPDERERGLEMAADLWLYWAARGHLGEGRRRLHDLLAACGDRSSVRARGLVTAGFLALAATDPATAVPLLDRARELGEACGQSSVVAMATQYLGQAALFGGDLATADRLLREAASRHAELDERYEAFCWADVGVVALLAGRTADAAEAFGRSLSLAERGDPWTRSHALWGLGLVRLTTGDPDEAARLERSALGLMREVDDRSGTALCIEALSWAAAARRAWDLAARLSGAAEAVWRSIPAELPAPMAPRRDDCTTAARRALGDRRWAALHRAGAALDRTGAVALALDEPQAPSAPATGAGPSPLTPRQLEVAGLVAEGLTDRQIAARLVISPRTAESHVEQILARLGVRSRAEIAAWTAARLAAAG</sequence>
<proteinExistence type="predicted"/>
<dbReference type="PRINTS" id="PR00364">
    <property type="entry name" value="DISEASERSIST"/>
</dbReference>
<dbReference type="SUPFAM" id="SSF46894">
    <property type="entry name" value="C-terminal effector domain of the bipartite response regulators"/>
    <property type="match status" value="1"/>
</dbReference>
<keyword evidence="3" id="KW-1185">Reference proteome</keyword>
<dbReference type="InterPro" id="IPR016032">
    <property type="entry name" value="Sig_transdc_resp-reg_C-effctor"/>
</dbReference>
<dbReference type="RefSeq" id="WP_369208638.1">
    <property type="nucleotide sequence ID" value="NZ_JBFNXQ010000060.1"/>
</dbReference>
<dbReference type="SMART" id="SM00421">
    <property type="entry name" value="HTH_LUXR"/>
    <property type="match status" value="1"/>
</dbReference>
<dbReference type="InterPro" id="IPR027417">
    <property type="entry name" value="P-loop_NTPase"/>
</dbReference>
<dbReference type="Pfam" id="PF13401">
    <property type="entry name" value="AAA_22"/>
    <property type="match status" value="1"/>
</dbReference>
<reference evidence="2 3" key="1">
    <citation type="submission" date="2024-06" db="EMBL/GenBank/DDBJ databases">
        <title>Draft genome sequence of Geodermatophilus badlandi, a novel member of the Geodermatophilaceae isolated from badland sedimentary rocks in the Red desert, Wyoming, USA.</title>
        <authorList>
            <person name="Ben Tekaya S."/>
            <person name="Nouioui I."/>
            <person name="Flores G.M."/>
            <person name="Shaal M.N."/>
            <person name="Bredoire F."/>
            <person name="Basile F."/>
            <person name="Van Diepen L."/>
            <person name="Ward N.L."/>
        </authorList>
    </citation>
    <scope>NUCLEOTIDE SEQUENCE [LARGE SCALE GENOMIC DNA]</scope>
    <source>
        <strain evidence="2 3">WL48A</strain>
    </source>
</reference>